<dbReference type="AlphaFoldDB" id="T5AI83"/>
<dbReference type="Proteomes" id="UP000019374">
    <property type="component" value="Unassembled WGS sequence"/>
</dbReference>
<dbReference type="OrthoDB" id="3918393at2759"/>
<evidence type="ECO:0000313" key="2">
    <source>
        <dbReference type="EMBL" id="EQL01548.1"/>
    </source>
</evidence>
<protein>
    <submittedName>
        <fullName evidence="2">Uncharacterized protein</fullName>
    </submittedName>
</protein>
<evidence type="ECO:0000313" key="3">
    <source>
        <dbReference type="Proteomes" id="UP000019374"/>
    </source>
</evidence>
<dbReference type="HOGENOM" id="CLU_1993282_0_0_1"/>
<sequence length="125" mass="14974">MEGRYNAISSHWRDQGDDVKRALSRIKGDIGFIVEERKLDDDKIQTLRDLCEQQDNNIKELRREKDDISRLFDEYKQTQEDDLRDIRLNASRREEEQERVLDESRQALAKLKWALNVKQNVKDAR</sequence>
<evidence type="ECO:0000256" key="1">
    <source>
        <dbReference type="SAM" id="Coils"/>
    </source>
</evidence>
<reference evidence="2 3" key="1">
    <citation type="journal article" date="2013" name="Chin. Sci. Bull.">
        <title>Genome survey uncovers the secrets of sex and lifestyle in caterpillar fungus.</title>
        <authorList>
            <person name="Hu X."/>
            <person name="Zhang Y."/>
            <person name="Xiao G."/>
            <person name="Zheng P."/>
            <person name="Xia Y."/>
            <person name="Zhang X."/>
            <person name="St Leger R.J."/>
            <person name="Liu X."/>
            <person name="Wang C."/>
        </authorList>
    </citation>
    <scope>NUCLEOTIDE SEQUENCE [LARGE SCALE GENOMIC DNA]</scope>
    <source>
        <strain evidence="3">Co18 / CGMCC 3.14243</strain>
        <tissue evidence="2">Fruit-body</tissue>
    </source>
</reference>
<dbReference type="eggNOG" id="ENOG502S77X">
    <property type="taxonomic scope" value="Eukaryota"/>
</dbReference>
<feature type="coiled-coil region" evidence="1">
    <location>
        <begin position="44"/>
        <end position="81"/>
    </location>
</feature>
<accession>T5AI83</accession>
<name>T5AI83_OPHSC</name>
<organism evidence="2 3">
    <name type="scientific">Ophiocordyceps sinensis (strain Co18 / CGMCC 3.14243)</name>
    <name type="common">Yarsagumba caterpillar fungus</name>
    <name type="synonym">Hirsutella sinensis</name>
    <dbReference type="NCBI Taxonomy" id="911162"/>
    <lineage>
        <taxon>Eukaryota</taxon>
        <taxon>Fungi</taxon>
        <taxon>Dikarya</taxon>
        <taxon>Ascomycota</taxon>
        <taxon>Pezizomycotina</taxon>
        <taxon>Sordariomycetes</taxon>
        <taxon>Hypocreomycetidae</taxon>
        <taxon>Hypocreales</taxon>
        <taxon>Ophiocordycipitaceae</taxon>
        <taxon>Ophiocordyceps</taxon>
    </lineage>
</organism>
<dbReference type="EMBL" id="KE652472">
    <property type="protein sequence ID" value="EQL01548.1"/>
    <property type="molecule type" value="Genomic_DNA"/>
</dbReference>
<gene>
    <name evidence="2" type="ORF">OCS_02746</name>
</gene>
<keyword evidence="1" id="KW-0175">Coiled coil</keyword>
<proteinExistence type="predicted"/>